<gene>
    <name evidence="3" type="ORF">EJ06DRAFT_478284</name>
</gene>
<name>A0A6G1HUD7_9PEZI</name>
<dbReference type="GO" id="GO:0008270">
    <property type="term" value="F:zinc ion binding"/>
    <property type="evidence" value="ECO:0007669"/>
    <property type="project" value="UniProtKB-KW"/>
</dbReference>
<sequence>MAAQEIQDLLIMVDATASMSNYLRALQKSLPQILSISALTGCFSRIGVLAYRDYCDDNLLEWSGWLNCDAAPGTAQPNLIAFANNLYADGGGDAPEATKTGLARAYQEMRTEALTILLFYTDAPPHVPANSGPYSNHASELRALNTEGSFGGTGHLFADWVSACRTLRYGEKRAKVFCTLAPWMGGSDWGYYAFLSTITGGACFFLKNENPVTISEVTIGVLLAWMGVEKAGAEEVKLSADMSRYISVDDIKNIQNEEDSTASKFFVAKSYSRSSQSVGSNTTRIQLAGDVMKKHLPKKSSPLQDFAKRYTTDEAYKKIVATQLRKIIEHDVLAISLNPVFGSLWRAVSNDRTNPDRDELISAFGLAVERIDQGEEKQRMKTWLEQSYDYTAEVLELIELVPVDQRFPCVFLDPTLDFAAAPSKDEADEEENDVPITKFRRDELLEIGRSCDYRILRRLGKILTQLTFVNSADQMPAHIASMDDKDVPKIPLALAHSDYKRKFWGILLHVVVPGTMLGPRPATLLAALSLHLGIRPLESAAVQQMLAWRDKWNTLEIPETWNTSCLSLLLDADLAYTKLRDEARPVAEGNPKSLLKPSDRKLFEILVSYKLLEMNMLTTLSAKVGWTPDKTPMAIGPLVICKRCKLPRSVTIMGLNQACGLCLVKDWGSEEVRQKSLARRVSKDDTEASTAIWVECADRTCRGQYVVYNTEALNVRAKCHYCRNQQKAPLLECKKCLNHMIYPDKYRPAGLDVSKFHCVACTVGSPTSIIDVETTADELTKENGTAWLLMNQNQKIAEPFSKRTLFHVISTAGTADFATLVSLFPPTSTPLTLNRKPIHNTPALIAELEPWITRRRTQRSTCSLCFTSHRPADLNAACSRRGCSQPICRTCLSSWYGLNKPGSIINPSALTCPFCRRHPAPKTLTAYGMGIHTVGDLRTALGERGEWIHAWCAQCGFARRFAERACARGAPPEVRGWVCEGCVEENARVAREEAERLETEKAGGCHHMECFCGTHWCWFCGDKQDSATIYEHMDRKHGGMFAGEAGYGSDDDDDY</sequence>
<dbReference type="SUPFAM" id="SSF57850">
    <property type="entry name" value="RING/U-box"/>
    <property type="match status" value="1"/>
</dbReference>
<keyword evidence="1" id="KW-0479">Metal-binding</keyword>
<dbReference type="InterPro" id="IPR001841">
    <property type="entry name" value="Znf_RING"/>
</dbReference>
<dbReference type="AlphaFoldDB" id="A0A6G1HUD7"/>
<dbReference type="Proteomes" id="UP000799640">
    <property type="component" value="Unassembled WGS sequence"/>
</dbReference>
<dbReference type="SUPFAM" id="SSF53300">
    <property type="entry name" value="vWA-like"/>
    <property type="match status" value="1"/>
</dbReference>
<reference evidence="3" key="1">
    <citation type="journal article" date="2020" name="Stud. Mycol.">
        <title>101 Dothideomycetes genomes: a test case for predicting lifestyles and emergence of pathogens.</title>
        <authorList>
            <person name="Haridas S."/>
            <person name="Albert R."/>
            <person name="Binder M."/>
            <person name="Bloem J."/>
            <person name="Labutti K."/>
            <person name="Salamov A."/>
            <person name="Andreopoulos B."/>
            <person name="Baker S."/>
            <person name="Barry K."/>
            <person name="Bills G."/>
            <person name="Bluhm B."/>
            <person name="Cannon C."/>
            <person name="Castanera R."/>
            <person name="Culley D."/>
            <person name="Daum C."/>
            <person name="Ezra D."/>
            <person name="Gonzalez J."/>
            <person name="Henrissat B."/>
            <person name="Kuo A."/>
            <person name="Liang C."/>
            <person name="Lipzen A."/>
            <person name="Lutzoni F."/>
            <person name="Magnuson J."/>
            <person name="Mondo S."/>
            <person name="Nolan M."/>
            <person name="Ohm R."/>
            <person name="Pangilinan J."/>
            <person name="Park H.-J."/>
            <person name="Ramirez L."/>
            <person name="Alfaro M."/>
            <person name="Sun H."/>
            <person name="Tritt A."/>
            <person name="Yoshinaga Y."/>
            <person name="Zwiers L.-H."/>
            <person name="Turgeon B."/>
            <person name="Goodwin S."/>
            <person name="Spatafora J."/>
            <person name="Crous P."/>
            <person name="Grigoriev I."/>
        </authorList>
    </citation>
    <scope>NUCLEOTIDE SEQUENCE</scope>
    <source>
        <strain evidence="3">CBS 262.69</strain>
    </source>
</reference>
<evidence type="ECO:0000256" key="1">
    <source>
        <dbReference type="PROSITE-ProRule" id="PRU00175"/>
    </source>
</evidence>
<evidence type="ECO:0000313" key="3">
    <source>
        <dbReference type="EMBL" id="KAF2399439.1"/>
    </source>
</evidence>
<evidence type="ECO:0000259" key="2">
    <source>
        <dbReference type="PROSITE" id="PS50089"/>
    </source>
</evidence>
<protein>
    <recommendedName>
        <fullName evidence="2">RING-type domain-containing protein</fullName>
    </recommendedName>
</protein>
<proteinExistence type="predicted"/>
<dbReference type="Gene3D" id="3.40.50.410">
    <property type="entry name" value="von Willebrand factor, type A domain"/>
    <property type="match status" value="1"/>
</dbReference>
<organism evidence="3 4">
    <name type="scientific">Trichodelitschia bisporula</name>
    <dbReference type="NCBI Taxonomy" id="703511"/>
    <lineage>
        <taxon>Eukaryota</taxon>
        <taxon>Fungi</taxon>
        <taxon>Dikarya</taxon>
        <taxon>Ascomycota</taxon>
        <taxon>Pezizomycotina</taxon>
        <taxon>Dothideomycetes</taxon>
        <taxon>Dothideomycetes incertae sedis</taxon>
        <taxon>Phaeotrichales</taxon>
        <taxon>Phaeotrichaceae</taxon>
        <taxon>Trichodelitschia</taxon>
    </lineage>
</organism>
<feature type="domain" description="RING-type" evidence="2">
    <location>
        <begin position="862"/>
        <end position="916"/>
    </location>
</feature>
<keyword evidence="1" id="KW-0862">Zinc</keyword>
<dbReference type="InterPro" id="IPR036465">
    <property type="entry name" value="vWFA_dom_sf"/>
</dbReference>
<dbReference type="PROSITE" id="PS50089">
    <property type="entry name" value="ZF_RING_2"/>
    <property type="match status" value="1"/>
</dbReference>
<dbReference type="OrthoDB" id="10009520at2759"/>
<evidence type="ECO:0000313" key="4">
    <source>
        <dbReference type="Proteomes" id="UP000799640"/>
    </source>
</evidence>
<keyword evidence="4" id="KW-1185">Reference proteome</keyword>
<keyword evidence="1" id="KW-0863">Zinc-finger</keyword>
<accession>A0A6G1HUD7</accession>
<dbReference type="EMBL" id="ML996697">
    <property type="protein sequence ID" value="KAF2399439.1"/>
    <property type="molecule type" value="Genomic_DNA"/>
</dbReference>